<dbReference type="InterPro" id="IPR004559">
    <property type="entry name" value="HemW-like"/>
</dbReference>
<dbReference type="GO" id="GO:0051539">
    <property type="term" value="F:4 iron, 4 sulfur cluster binding"/>
    <property type="evidence" value="ECO:0007669"/>
    <property type="project" value="UniProtKB-UniRule"/>
</dbReference>
<evidence type="ECO:0000313" key="11">
    <source>
        <dbReference type="EMBL" id="GGA17375.1"/>
    </source>
</evidence>
<dbReference type="GO" id="GO:0004109">
    <property type="term" value="F:coproporphyrinogen oxidase activity"/>
    <property type="evidence" value="ECO:0007669"/>
    <property type="project" value="InterPro"/>
</dbReference>
<evidence type="ECO:0000256" key="3">
    <source>
        <dbReference type="ARBA" id="ARBA00022617"/>
    </source>
</evidence>
<dbReference type="SFLD" id="SFLDS00029">
    <property type="entry name" value="Radical_SAM"/>
    <property type="match status" value="1"/>
</dbReference>
<protein>
    <recommendedName>
        <fullName evidence="2 9">Heme chaperone HemW</fullName>
    </recommendedName>
</protein>
<feature type="domain" description="Radical SAM core" evidence="10">
    <location>
        <begin position="23"/>
        <end position="267"/>
    </location>
</feature>
<sequence length="406" mass="43270">MPAQPEGLPAPADGLLPSSAAACAGGRPLGLYVHVPYCRVRCGYCDFNTYTAEELGENASRQDYAAMASREIGFAARVLADSGLPPRPLRTVFFGGGTPTLLPAEDLAAVVDAAREAFGLAPGAEITTEANPDTLDAAYARALARAGVTRVSIGMQSAVGHVLAVLDRTHDPARVPQAVAAVRDAGMQVSLDLIYGAPGETVQDWQRSLQTVLELEPDHVSAYSLIVEPGTRMGRQVARGELPAPDEDDLARKYEIADAALHAAGYRWYEVSNWARGPQARCEHNRLYWRSGDWWGVGPGAHSHIGGVRWWNVKHPRPWAARLMAGQSPAHGRELLDAQARRLETVMLGIRTAEGLDMREAGEAAGALETVLADGLIERDAAAGGRIVLTGKGRLLADTVVRALAG</sequence>
<evidence type="ECO:0000256" key="9">
    <source>
        <dbReference type="RuleBase" id="RU364116"/>
    </source>
</evidence>
<evidence type="ECO:0000256" key="1">
    <source>
        <dbReference type="ARBA" id="ARBA00006100"/>
    </source>
</evidence>
<dbReference type="SUPFAM" id="SSF102114">
    <property type="entry name" value="Radical SAM enzymes"/>
    <property type="match status" value="1"/>
</dbReference>
<evidence type="ECO:0000256" key="4">
    <source>
        <dbReference type="ARBA" id="ARBA00022691"/>
    </source>
</evidence>
<keyword evidence="8 9" id="KW-0143">Chaperone</keyword>
<dbReference type="Pfam" id="PF04055">
    <property type="entry name" value="Radical_SAM"/>
    <property type="match status" value="1"/>
</dbReference>
<reference evidence="11" key="2">
    <citation type="submission" date="2020-09" db="EMBL/GenBank/DDBJ databases">
        <authorList>
            <person name="Sun Q."/>
            <person name="Zhou Y."/>
        </authorList>
    </citation>
    <scope>NUCLEOTIDE SEQUENCE</scope>
    <source>
        <strain evidence="11">CGMCC 1.12785</strain>
    </source>
</reference>
<keyword evidence="9" id="KW-0963">Cytoplasm</keyword>
<dbReference type="Proteomes" id="UP000616114">
    <property type="component" value="Unassembled WGS sequence"/>
</dbReference>
<keyword evidence="4 9" id="KW-0949">S-adenosyl-L-methionine</keyword>
<keyword evidence="12" id="KW-1185">Reference proteome</keyword>
<gene>
    <name evidence="11" type="ORF">GCM10011333_20600</name>
</gene>
<dbReference type="InterPro" id="IPR034505">
    <property type="entry name" value="Coproporphyrinogen-III_oxidase"/>
</dbReference>
<evidence type="ECO:0000256" key="6">
    <source>
        <dbReference type="ARBA" id="ARBA00023004"/>
    </source>
</evidence>
<evidence type="ECO:0000256" key="5">
    <source>
        <dbReference type="ARBA" id="ARBA00022723"/>
    </source>
</evidence>
<keyword evidence="3 9" id="KW-0349">Heme</keyword>
<organism evidence="11 12">
    <name type="scientific">Sediminivirga luteola</name>
    <dbReference type="NCBI Taxonomy" id="1774748"/>
    <lineage>
        <taxon>Bacteria</taxon>
        <taxon>Bacillati</taxon>
        <taxon>Actinomycetota</taxon>
        <taxon>Actinomycetes</taxon>
        <taxon>Micrococcales</taxon>
        <taxon>Brevibacteriaceae</taxon>
        <taxon>Sediminivirga</taxon>
    </lineage>
</organism>
<evidence type="ECO:0000256" key="7">
    <source>
        <dbReference type="ARBA" id="ARBA00023014"/>
    </source>
</evidence>
<dbReference type="Gene3D" id="3.20.20.70">
    <property type="entry name" value="Aldolase class I"/>
    <property type="match status" value="1"/>
</dbReference>
<dbReference type="PROSITE" id="PS51918">
    <property type="entry name" value="RADICAL_SAM"/>
    <property type="match status" value="1"/>
</dbReference>
<evidence type="ECO:0000259" key="10">
    <source>
        <dbReference type="PROSITE" id="PS51918"/>
    </source>
</evidence>
<dbReference type="InterPro" id="IPR006638">
    <property type="entry name" value="Elp3/MiaA/NifB-like_rSAM"/>
</dbReference>
<name>A0A8J2TYM8_9MICO</name>
<comment type="similarity">
    <text evidence="1">Belongs to the anaerobic coproporphyrinogen-III oxidase family. HemW subfamily.</text>
</comment>
<reference evidence="11" key="1">
    <citation type="journal article" date="2014" name="Int. J. Syst. Evol. Microbiol.">
        <title>Complete genome sequence of Corynebacterium casei LMG S-19264T (=DSM 44701T), isolated from a smear-ripened cheese.</title>
        <authorList>
            <consortium name="US DOE Joint Genome Institute (JGI-PGF)"/>
            <person name="Walter F."/>
            <person name="Albersmeier A."/>
            <person name="Kalinowski J."/>
            <person name="Ruckert C."/>
        </authorList>
    </citation>
    <scope>NUCLEOTIDE SEQUENCE</scope>
    <source>
        <strain evidence="11">CGMCC 1.12785</strain>
    </source>
</reference>
<keyword evidence="9" id="KW-0004">4Fe-4S</keyword>
<keyword evidence="7 9" id="KW-0411">Iron-sulfur</keyword>
<dbReference type="EMBL" id="BMFY01000008">
    <property type="protein sequence ID" value="GGA17375.1"/>
    <property type="molecule type" value="Genomic_DNA"/>
</dbReference>
<dbReference type="RefSeq" id="WP_188550803.1">
    <property type="nucleotide sequence ID" value="NZ_BMFY01000008.1"/>
</dbReference>
<dbReference type="InterPro" id="IPR007197">
    <property type="entry name" value="rSAM"/>
</dbReference>
<comment type="subcellular location">
    <subcellularLocation>
        <location evidence="9">Cytoplasm</location>
    </subcellularLocation>
</comment>
<dbReference type="GO" id="GO:0046872">
    <property type="term" value="F:metal ion binding"/>
    <property type="evidence" value="ECO:0007669"/>
    <property type="project" value="UniProtKB-UniRule"/>
</dbReference>
<keyword evidence="5 9" id="KW-0479">Metal-binding</keyword>
<dbReference type="GO" id="GO:0006779">
    <property type="term" value="P:porphyrin-containing compound biosynthetic process"/>
    <property type="evidence" value="ECO:0007669"/>
    <property type="project" value="InterPro"/>
</dbReference>
<dbReference type="CDD" id="cd01335">
    <property type="entry name" value="Radical_SAM"/>
    <property type="match status" value="1"/>
</dbReference>
<evidence type="ECO:0000256" key="2">
    <source>
        <dbReference type="ARBA" id="ARBA00017228"/>
    </source>
</evidence>
<dbReference type="PANTHER" id="PTHR13932:SF5">
    <property type="entry name" value="RADICAL S-ADENOSYL METHIONINE DOMAIN-CONTAINING PROTEIN 1, MITOCHONDRIAL"/>
    <property type="match status" value="1"/>
</dbReference>
<dbReference type="SFLD" id="SFLDG01065">
    <property type="entry name" value="anaerobic_coproporphyrinogen-I"/>
    <property type="match status" value="1"/>
</dbReference>
<dbReference type="GO" id="GO:0005737">
    <property type="term" value="C:cytoplasm"/>
    <property type="evidence" value="ECO:0007669"/>
    <property type="project" value="UniProtKB-SubCell"/>
</dbReference>
<dbReference type="SMART" id="SM00729">
    <property type="entry name" value="Elp3"/>
    <property type="match status" value="1"/>
</dbReference>
<keyword evidence="6 9" id="KW-0408">Iron</keyword>
<dbReference type="InterPro" id="IPR058240">
    <property type="entry name" value="rSAM_sf"/>
</dbReference>
<dbReference type="NCBIfam" id="TIGR00539">
    <property type="entry name" value="hemN_rel"/>
    <property type="match status" value="1"/>
</dbReference>
<comment type="caution">
    <text evidence="11">The sequence shown here is derived from an EMBL/GenBank/DDBJ whole genome shotgun (WGS) entry which is preliminary data.</text>
</comment>
<dbReference type="PANTHER" id="PTHR13932">
    <property type="entry name" value="COPROPORPHYRINIGEN III OXIDASE"/>
    <property type="match status" value="1"/>
</dbReference>
<accession>A0A8J2TYM8</accession>
<comment type="function">
    <text evidence="9">Probably acts as a heme chaperone, transferring heme to an unknown acceptor. Binds one molecule of heme per monomer, possibly covalently. Binds 1 [4Fe-4S] cluster. The cluster is coordinated with 3 cysteines and an exchangeable S-adenosyl-L-methionine.</text>
</comment>
<dbReference type="InterPro" id="IPR013785">
    <property type="entry name" value="Aldolase_TIM"/>
</dbReference>
<dbReference type="SFLD" id="SFLDF00562">
    <property type="entry name" value="HemN-like__clustered_with_heat"/>
    <property type="match status" value="1"/>
</dbReference>
<dbReference type="AlphaFoldDB" id="A0A8J2TYM8"/>
<proteinExistence type="inferred from homology"/>
<evidence type="ECO:0000256" key="8">
    <source>
        <dbReference type="ARBA" id="ARBA00023186"/>
    </source>
</evidence>
<dbReference type="SFLD" id="SFLDF00288">
    <property type="entry name" value="HemN-like__clustered_with_nucl"/>
    <property type="match status" value="1"/>
</dbReference>
<evidence type="ECO:0000313" key="12">
    <source>
        <dbReference type="Proteomes" id="UP000616114"/>
    </source>
</evidence>